<accession>A0A0N0BDT6</accession>
<feature type="compositionally biased region" description="Low complexity" evidence="1">
    <location>
        <begin position="255"/>
        <end position="265"/>
    </location>
</feature>
<feature type="compositionally biased region" description="Polar residues" evidence="1">
    <location>
        <begin position="237"/>
        <end position="254"/>
    </location>
</feature>
<feature type="region of interest" description="Disordered" evidence="1">
    <location>
        <begin position="75"/>
        <end position="100"/>
    </location>
</feature>
<dbReference type="EMBL" id="KQ435850">
    <property type="protein sequence ID" value="KOX70918.1"/>
    <property type="molecule type" value="Genomic_DNA"/>
</dbReference>
<gene>
    <name evidence="2" type="ORF">WN51_03347</name>
</gene>
<evidence type="ECO:0000313" key="3">
    <source>
        <dbReference type="Proteomes" id="UP000053105"/>
    </source>
</evidence>
<dbReference type="AlphaFoldDB" id="A0A0N0BDT6"/>
<dbReference type="OrthoDB" id="6623312at2759"/>
<reference evidence="2 3" key="1">
    <citation type="submission" date="2015-07" db="EMBL/GenBank/DDBJ databases">
        <title>The genome of Melipona quadrifasciata.</title>
        <authorList>
            <person name="Pan H."/>
            <person name="Kapheim K."/>
        </authorList>
    </citation>
    <scope>NUCLEOTIDE SEQUENCE [LARGE SCALE GENOMIC DNA]</scope>
    <source>
        <strain evidence="2">0111107301</strain>
        <tissue evidence="2">Whole body</tissue>
    </source>
</reference>
<proteinExistence type="predicted"/>
<dbReference type="Proteomes" id="UP000053105">
    <property type="component" value="Unassembled WGS sequence"/>
</dbReference>
<evidence type="ECO:0000256" key="1">
    <source>
        <dbReference type="SAM" id="MobiDB-lite"/>
    </source>
</evidence>
<name>A0A0N0BDT6_9HYME</name>
<sequence>MAKRSRAASCKEKIFKDMRIDTLTIGLSLLCLVRPLHSTNYESYDLHNPRASDSVRGVAEPHEWYDRFSISESLPRHEETKSKTRSSREEDEFGEPSLLLSYPEEASEGTYLQPEGYDRYGNLESRYRGDGVYFEGENRESGDEEELARKMRILDQLLSEDPSGKDFGVDAIGDVIIPEESKRVAREVKRKKPGLFWSLAKVTFQAINDTASAIKQITAIINNSIVPDSATASSVAKESLAPANSTDVPSGQNGTETTTSTPTTTPVVLTRKTVEKLIRRNILGLVRVLNIEWNEALNQSETNVKEFQRDLENQVGSFFRDKRDA</sequence>
<protein>
    <submittedName>
        <fullName evidence="2">Uncharacterized protein</fullName>
    </submittedName>
</protein>
<organism evidence="2 3">
    <name type="scientific">Melipona quadrifasciata</name>
    <dbReference type="NCBI Taxonomy" id="166423"/>
    <lineage>
        <taxon>Eukaryota</taxon>
        <taxon>Metazoa</taxon>
        <taxon>Ecdysozoa</taxon>
        <taxon>Arthropoda</taxon>
        <taxon>Hexapoda</taxon>
        <taxon>Insecta</taxon>
        <taxon>Pterygota</taxon>
        <taxon>Neoptera</taxon>
        <taxon>Endopterygota</taxon>
        <taxon>Hymenoptera</taxon>
        <taxon>Apocrita</taxon>
        <taxon>Aculeata</taxon>
        <taxon>Apoidea</taxon>
        <taxon>Anthophila</taxon>
        <taxon>Apidae</taxon>
        <taxon>Melipona</taxon>
    </lineage>
</organism>
<feature type="compositionally biased region" description="Basic and acidic residues" evidence="1">
    <location>
        <begin position="75"/>
        <end position="88"/>
    </location>
</feature>
<keyword evidence="3" id="KW-1185">Reference proteome</keyword>
<feature type="region of interest" description="Disordered" evidence="1">
    <location>
        <begin position="237"/>
        <end position="265"/>
    </location>
</feature>
<evidence type="ECO:0000313" key="2">
    <source>
        <dbReference type="EMBL" id="KOX70918.1"/>
    </source>
</evidence>